<feature type="modified residue" description="4-aspartylphosphate" evidence="3">
    <location>
        <position position="111"/>
    </location>
</feature>
<keyword evidence="1 3" id="KW-0597">Phosphoprotein</keyword>
<dbReference type="PANTHER" id="PTHR45339:SF1">
    <property type="entry name" value="HYBRID SIGNAL TRANSDUCTION HISTIDINE KINASE J"/>
    <property type="match status" value="1"/>
</dbReference>
<dbReference type="CDD" id="cd17546">
    <property type="entry name" value="REC_hyHK_CKI1_RcsC-like"/>
    <property type="match status" value="1"/>
</dbReference>
<dbReference type="InterPro" id="IPR001789">
    <property type="entry name" value="Sig_transdc_resp-reg_receiver"/>
</dbReference>
<sequence length="190" mass="21483">MLYVSNNSVANLQSLNQSIVNQSLRVVDERVPGFQSNCPSQGIDGAAGPKEFARKQIMMIVEDNHFIQMAVQSQLNQLGVEFKACMNGEQAVETMEAHLKEGKTFDVVLMDLIMPKMNGYKASMAIRQLEREFKLGEKDKQFICGYSAEVNFNTEKICFENGMDDIVAKPMSKETLQTILQEHDRRRPKA</sequence>
<dbReference type="EMBL" id="HBIA01015170">
    <property type="protein sequence ID" value="CAE0235819.1"/>
    <property type="molecule type" value="Transcribed_RNA"/>
</dbReference>
<protein>
    <recommendedName>
        <fullName evidence="4">Response regulatory domain-containing protein</fullName>
    </recommendedName>
</protein>
<dbReference type="SUPFAM" id="SSF52172">
    <property type="entry name" value="CheY-like"/>
    <property type="match status" value="1"/>
</dbReference>
<evidence type="ECO:0000259" key="4">
    <source>
        <dbReference type="PROSITE" id="PS50110"/>
    </source>
</evidence>
<feature type="domain" description="Response regulatory" evidence="4">
    <location>
        <begin position="57"/>
        <end position="184"/>
    </location>
</feature>
<organism evidence="5">
    <name type="scientific">Strombidium rassoulzadegani</name>
    <dbReference type="NCBI Taxonomy" id="1082188"/>
    <lineage>
        <taxon>Eukaryota</taxon>
        <taxon>Sar</taxon>
        <taxon>Alveolata</taxon>
        <taxon>Ciliophora</taxon>
        <taxon>Intramacronucleata</taxon>
        <taxon>Spirotrichea</taxon>
        <taxon>Oligotrichia</taxon>
        <taxon>Strombidiidae</taxon>
        <taxon>Strombidium</taxon>
    </lineage>
</organism>
<dbReference type="Gene3D" id="3.40.50.2300">
    <property type="match status" value="1"/>
</dbReference>
<proteinExistence type="predicted"/>
<evidence type="ECO:0000256" key="2">
    <source>
        <dbReference type="ARBA" id="ARBA00023012"/>
    </source>
</evidence>
<evidence type="ECO:0000313" key="6">
    <source>
        <dbReference type="EMBL" id="CAE0235819.1"/>
    </source>
</evidence>
<name>A0A7S3FVW3_9SPIT</name>
<gene>
    <name evidence="5" type="ORF">SRAS04492_LOCUS7573</name>
    <name evidence="6" type="ORF">SRAS04492_LOCUS7626</name>
</gene>
<reference evidence="5" key="1">
    <citation type="submission" date="2021-01" db="EMBL/GenBank/DDBJ databases">
        <authorList>
            <person name="Corre E."/>
            <person name="Pelletier E."/>
            <person name="Niang G."/>
            <person name="Scheremetjew M."/>
            <person name="Finn R."/>
            <person name="Kale V."/>
            <person name="Holt S."/>
            <person name="Cochrane G."/>
            <person name="Meng A."/>
            <person name="Brown T."/>
            <person name="Cohen L."/>
        </authorList>
    </citation>
    <scope>NUCLEOTIDE SEQUENCE</scope>
    <source>
        <strain evidence="5">Ras09</strain>
    </source>
</reference>
<dbReference type="InterPro" id="IPR011006">
    <property type="entry name" value="CheY-like_superfamily"/>
</dbReference>
<dbReference type="AlphaFoldDB" id="A0A7S3FVW3"/>
<evidence type="ECO:0000256" key="1">
    <source>
        <dbReference type="ARBA" id="ARBA00022553"/>
    </source>
</evidence>
<accession>A0A7S3FVW3</accession>
<dbReference type="Pfam" id="PF00072">
    <property type="entry name" value="Response_reg"/>
    <property type="match status" value="1"/>
</dbReference>
<dbReference type="EMBL" id="HBIA01015059">
    <property type="protein sequence ID" value="CAE0235766.1"/>
    <property type="molecule type" value="Transcribed_RNA"/>
</dbReference>
<evidence type="ECO:0000313" key="5">
    <source>
        <dbReference type="EMBL" id="CAE0235766.1"/>
    </source>
</evidence>
<dbReference type="GO" id="GO:0000160">
    <property type="term" value="P:phosphorelay signal transduction system"/>
    <property type="evidence" value="ECO:0007669"/>
    <property type="project" value="UniProtKB-KW"/>
</dbReference>
<evidence type="ECO:0000256" key="3">
    <source>
        <dbReference type="PROSITE-ProRule" id="PRU00169"/>
    </source>
</evidence>
<dbReference type="PROSITE" id="PS50110">
    <property type="entry name" value="RESPONSE_REGULATORY"/>
    <property type="match status" value="1"/>
</dbReference>
<keyword evidence="2" id="KW-0902">Two-component regulatory system</keyword>
<dbReference type="PANTHER" id="PTHR45339">
    <property type="entry name" value="HYBRID SIGNAL TRANSDUCTION HISTIDINE KINASE J"/>
    <property type="match status" value="1"/>
</dbReference>
<dbReference type="SMART" id="SM00448">
    <property type="entry name" value="REC"/>
    <property type="match status" value="1"/>
</dbReference>